<dbReference type="GeneID" id="93975353"/>
<dbReference type="InterPro" id="IPR012349">
    <property type="entry name" value="Split_barrel_FMN-bd"/>
</dbReference>
<protein>
    <submittedName>
        <fullName evidence="3">PPOX class probable F420-dependent enzyme</fullName>
    </submittedName>
</protein>
<gene>
    <name evidence="3" type="ORF">HDA42_004069</name>
</gene>
<dbReference type="PANTHER" id="PTHR35176:SF6">
    <property type="entry name" value="HEME OXYGENASE HI_0854-RELATED"/>
    <property type="match status" value="1"/>
</dbReference>
<dbReference type="EMBL" id="JACJIJ010000002">
    <property type="protein sequence ID" value="MBA9054891.1"/>
    <property type="molecule type" value="Genomic_DNA"/>
</dbReference>
<dbReference type="Pfam" id="PF01243">
    <property type="entry name" value="PNPOx_N"/>
    <property type="match status" value="1"/>
</dbReference>
<proteinExistence type="predicted"/>
<dbReference type="RefSeq" id="WP_256640736.1">
    <property type="nucleotide sequence ID" value="NZ_BAAAHW010000004.1"/>
</dbReference>
<evidence type="ECO:0000259" key="2">
    <source>
        <dbReference type="Pfam" id="PF01243"/>
    </source>
</evidence>
<dbReference type="Proteomes" id="UP000577386">
    <property type="component" value="Unassembled WGS sequence"/>
</dbReference>
<dbReference type="InterPro" id="IPR052019">
    <property type="entry name" value="F420H2_bilvrd_red/Heme_oxyg"/>
</dbReference>
<dbReference type="AlphaFoldDB" id="A0A7W3NR44"/>
<sequence length="145" mass="16304">MAIELTEQVRERLEGANFWSVATVMPDGAPHATPMWVGLEDGLIVFNTSVGRIKEENLRHDPRVHLSHADAENPYDRVLVSGRAVRLVTGEEAERGMDRLARKYLGQDSYPWLMEGEQRVHVLVEPEKARHVVGVEPFRAGVLPS</sequence>
<reference evidence="3 4" key="1">
    <citation type="submission" date="2020-08" db="EMBL/GenBank/DDBJ databases">
        <title>Sequencing the genomes of 1000 actinobacteria strains.</title>
        <authorList>
            <person name="Klenk H.-P."/>
        </authorList>
    </citation>
    <scope>NUCLEOTIDE SEQUENCE [LARGE SCALE GENOMIC DNA]</scope>
    <source>
        <strain evidence="3 4">DSM 41827</strain>
    </source>
</reference>
<comment type="caution">
    <text evidence="3">The sequence shown here is derived from an EMBL/GenBank/DDBJ whole genome shotgun (WGS) entry which is preliminary data.</text>
</comment>
<accession>A0A7W3NR44</accession>
<dbReference type="NCBIfam" id="TIGR03618">
    <property type="entry name" value="Rv1155_F420"/>
    <property type="match status" value="1"/>
</dbReference>
<dbReference type="SUPFAM" id="SSF50475">
    <property type="entry name" value="FMN-binding split barrel"/>
    <property type="match status" value="1"/>
</dbReference>
<evidence type="ECO:0000313" key="4">
    <source>
        <dbReference type="Proteomes" id="UP000577386"/>
    </source>
</evidence>
<keyword evidence="1" id="KW-0560">Oxidoreductase</keyword>
<dbReference type="InterPro" id="IPR011576">
    <property type="entry name" value="Pyridox_Oxase_N"/>
</dbReference>
<evidence type="ECO:0000313" key="3">
    <source>
        <dbReference type="EMBL" id="MBA9054891.1"/>
    </source>
</evidence>
<feature type="domain" description="Pyridoxamine 5'-phosphate oxidase N-terminal" evidence="2">
    <location>
        <begin position="5"/>
        <end position="130"/>
    </location>
</feature>
<evidence type="ECO:0000256" key="1">
    <source>
        <dbReference type="ARBA" id="ARBA00023002"/>
    </source>
</evidence>
<dbReference type="GO" id="GO:0070967">
    <property type="term" value="F:coenzyme F420 binding"/>
    <property type="evidence" value="ECO:0007669"/>
    <property type="project" value="TreeGrafter"/>
</dbReference>
<keyword evidence="4" id="KW-1185">Reference proteome</keyword>
<dbReference type="PANTHER" id="PTHR35176">
    <property type="entry name" value="HEME OXYGENASE HI_0854-RELATED"/>
    <property type="match status" value="1"/>
</dbReference>
<dbReference type="InterPro" id="IPR019920">
    <property type="entry name" value="F420-binding_dom_put"/>
</dbReference>
<dbReference type="Gene3D" id="2.30.110.10">
    <property type="entry name" value="Electron Transport, Fmn-binding Protein, Chain A"/>
    <property type="match status" value="1"/>
</dbReference>
<dbReference type="GO" id="GO:0016627">
    <property type="term" value="F:oxidoreductase activity, acting on the CH-CH group of donors"/>
    <property type="evidence" value="ECO:0007669"/>
    <property type="project" value="TreeGrafter"/>
</dbReference>
<organism evidence="3 4">
    <name type="scientific">Streptomyces murinus</name>
    <dbReference type="NCBI Taxonomy" id="33900"/>
    <lineage>
        <taxon>Bacteria</taxon>
        <taxon>Bacillati</taxon>
        <taxon>Actinomycetota</taxon>
        <taxon>Actinomycetes</taxon>
        <taxon>Kitasatosporales</taxon>
        <taxon>Streptomycetaceae</taxon>
        <taxon>Streptomyces</taxon>
    </lineage>
</organism>
<dbReference type="GO" id="GO:0005829">
    <property type="term" value="C:cytosol"/>
    <property type="evidence" value="ECO:0007669"/>
    <property type="project" value="TreeGrafter"/>
</dbReference>
<name>A0A7W3NR44_STRMR</name>